<feature type="transmembrane region" description="Helical" evidence="1">
    <location>
        <begin position="27"/>
        <end position="46"/>
    </location>
</feature>
<dbReference type="RefSeq" id="WP_068988673.1">
    <property type="nucleotide sequence ID" value="NZ_CP012418.1"/>
</dbReference>
<accession>A0A1B3B882</accession>
<evidence type="ECO:0000313" key="3">
    <source>
        <dbReference type="Proteomes" id="UP000094147"/>
    </source>
</evidence>
<organism evidence="2 3">
    <name type="scientific">Kangiella sediminilitoris</name>
    <dbReference type="NCBI Taxonomy" id="1144748"/>
    <lineage>
        <taxon>Bacteria</taxon>
        <taxon>Pseudomonadati</taxon>
        <taxon>Pseudomonadota</taxon>
        <taxon>Gammaproteobacteria</taxon>
        <taxon>Kangiellales</taxon>
        <taxon>Kangiellaceae</taxon>
        <taxon>Kangiella</taxon>
    </lineage>
</organism>
<dbReference type="STRING" id="1144748.KS2013_281"/>
<evidence type="ECO:0000256" key="1">
    <source>
        <dbReference type="SAM" id="Phobius"/>
    </source>
</evidence>
<keyword evidence="1" id="KW-0472">Membrane</keyword>
<dbReference type="OrthoDB" id="7356072at2"/>
<dbReference type="PANTHER" id="PTHR34205">
    <property type="entry name" value="TRANSMEMBRANE PROTEIN"/>
    <property type="match status" value="1"/>
</dbReference>
<keyword evidence="1" id="KW-0812">Transmembrane</keyword>
<feature type="transmembrane region" description="Helical" evidence="1">
    <location>
        <begin position="52"/>
        <end position="70"/>
    </location>
</feature>
<dbReference type="Proteomes" id="UP000094147">
    <property type="component" value="Chromosome"/>
</dbReference>
<gene>
    <name evidence="2" type="ORF">KS2013_281</name>
</gene>
<evidence type="ECO:0008006" key="4">
    <source>
        <dbReference type="Google" id="ProtNLM"/>
    </source>
</evidence>
<sequence length="108" mass="12912">MAEKEIKTFSEFWPYYLGEHRLPRNRALHYIGTVLSSVLIITMLAFQIWWLLPLILVAGYGPAWIGHFFLERNRPATFTYPLWSLAADYKMFYFALTGRLKNEWPKYF</sequence>
<reference evidence="3" key="1">
    <citation type="submission" date="2015-08" db="EMBL/GenBank/DDBJ databases">
        <authorList>
            <person name="Kim K.M."/>
        </authorList>
    </citation>
    <scope>NUCLEOTIDE SEQUENCE [LARGE SCALE GENOMIC DNA]</scope>
    <source>
        <strain evidence="3">KCTC 23892</strain>
    </source>
</reference>
<dbReference type="KEGG" id="ksd:KS2013_281"/>
<keyword evidence="1" id="KW-1133">Transmembrane helix</keyword>
<keyword evidence="3" id="KW-1185">Reference proteome</keyword>
<dbReference type="PATRIC" id="fig|1144748.3.peg.286"/>
<evidence type="ECO:0000313" key="2">
    <source>
        <dbReference type="EMBL" id="AOE49008.1"/>
    </source>
</evidence>
<dbReference type="InterPro" id="IPR009305">
    <property type="entry name" value="Mpo1-like"/>
</dbReference>
<name>A0A1B3B882_9GAMM</name>
<dbReference type="PANTHER" id="PTHR34205:SF2">
    <property type="entry name" value="DUF962 DOMAIN-CONTAINING PROTEIN"/>
    <property type="match status" value="1"/>
</dbReference>
<proteinExistence type="predicted"/>
<dbReference type="EMBL" id="CP012418">
    <property type="protein sequence ID" value="AOE49008.1"/>
    <property type="molecule type" value="Genomic_DNA"/>
</dbReference>
<dbReference type="AlphaFoldDB" id="A0A1B3B882"/>
<dbReference type="Pfam" id="PF06127">
    <property type="entry name" value="Mpo1-like"/>
    <property type="match status" value="1"/>
</dbReference>
<protein>
    <recommendedName>
        <fullName evidence="4">Transmembrane protein</fullName>
    </recommendedName>
</protein>